<gene>
    <name evidence="2" type="ORF">OB236_00810</name>
</gene>
<dbReference type="PANTHER" id="PTHR33055">
    <property type="entry name" value="TRANSPOSASE FOR INSERTION SEQUENCE ELEMENT IS1111A"/>
    <property type="match status" value="1"/>
</dbReference>
<protein>
    <submittedName>
        <fullName evidence="2">Transposase</fullName>
    </submittedName>
</protein>
<name>A0ABT2U7Q1_9BACL</name>
<evidence type="ECO:0000313" key="2">
    <source>
        <dbReference type="EMBL" id="MCU6790655.1"/>
    </source>
</evidence>
<dbReference type="InterPro" id="IPR047650">
    <property type="entry name" value="Transpos_IS110"/>
</dbReference>
<comment type="caution">
    <text evidence="2">The sequence shown here is derived from an EMBL/GenBank/DDBJ whole genome shotgun (WGS) entry which is preliminary data.</text>
</comment>
<sequence length="282" mass="31844">MTNPELKRAFKKTSALTVLKLALKYPTAQEMAKVTQDELRQTLIAIGAKSAATKASTVLAELLPNTLAFNIPHLTERQTWLIEEALRIDEAIKSMDIQITSLLYGDQVKGYSPHPYTKILMSFPIMSESMACTFIGAIGDIERFSTYLEFKKYLGVAAENKVSGTSVFKSRQTYEGVRDTRRVLFLMTLLLLSPKISENSFRVYYKRLVERGMAKRKAIGHFCGKIVHVLYSCLKNNETYDPFKHASKMGVTLEGDKVRLKIPTNLEDFEIQADKLADDDVL</sequence>
<organism evidence="2 3">
    <name type="scientific">Paenibacillus baimaensis</name>
    <dbReference type="NCBI Taxonomy" id="2982185"/>
    <lineage>
        <taxon>Bacteria</taxon>
        <taxon>Bacillati</taxon>
        <taxon>Bacillota</taxon>
        <taxon>Bacilli</taxon>
        <taxon>Bacillales</taxon>
        <taxon>Paenibacillaceae</taxon>
        <taxon>Paenibacillus</taxon>
    </lineage>
</organism>
<dbReference type="Pfam" id="PF02371">
    <property type="entry name" value="Transposase_20"/>
    <property type="match status" value="1"/>
</dbReference>
<evidence type="ECO:0000313" key="3">
    <source>
        <dbReference type="Proteomes" id="UP001652445"/>
    </source>
</evidence>
<accession>A0ABT2U7Q1</accession>
<dbReference type="Proteomes" id="UP001652445">
    <property type="component" value="Unassembled WGS sequence"/>
</dbReference>
<evidence type="ECO:0000259" key="1">
    <source>
        <dbReference type="Pfam" id="PF02371"/>
    </source>
</evidence>
<reference evidence="2 3" key="1">
    <citation type="submission" date="2022-09" db="EMBL/GenBank/DDBJ databases">
        <authorList>
            <person name="Han X.L."/>
            <person name="Wang Q."/>
            <person name="Lu T."/>
        </authorList>
    </citation>
    <scope>NUCLEOTIDE SEQUENCE [LARGE SCALE GENOMIC DNA]</scope>
    <source>
        <strain evidence="2 3">WQ 127069</strain>
    </source>
</reference>
<proteinExistence type="predicted"/>
<keyword evidence="3" id="KW-1185">Reference proteome</keyword>
<feature type="domain" description="Transposase IS116/IS110/IS902 C-terminal" evidence="1">
    <location>
        <begin position="118"/>
        <end position="192"/>
    </location>
</feature>
<dbReference type="RefSeq" id="WP_262682150.1">
    <property type="nucleotide sequence ID" value="NZ_JAOQIO010000002.1"/>
</dbReference>
<dbReference type="InterPro" id="IPR003346">
    <property type="entry name" value="Transposase_20"/>
</dbReference>
<dbReference type="EMBL" id="JAOQIO010000002">
    <property type="protein sequence ID" value="MCU6790655.1"/>
    <property type="molecule type" value="Genomic_DNA"/>
</dbReference>